<evidence type="ECO:0000313" key="2">
    <source>
        <dbReference type="EMBL" id="ATX66908.1"/>
    </source>
</evidence>
<sequence length="168" mass="17704">MFAESISLAPPLKAPGKFKPALTHPGPQGFAGETVLRTIFGLRAVSRLVAGDLLLDTQNRMVELRGIRTYRAAPAEVVRVEPSAFGLGLAPGRLDRALVVGAGQKLGVCDWRTEILFSAPALSPASRLVDGVNLHHADCPVTLFELAFDDDTIITADGITTMISGSGA</sequence>
<proteinExistence type="predicted"/>
<feature type="domain" description="Hedgehog/Intein (Hint)" evidence="1">
    <location>
        <begin position="29"/>
        <end position="161"/>
    </location>
</feature>
<dbReference type="KEGG" id="rbg:BG454_14645"/>
<keyword evidence="3" id="KW-1185">Reference proteome</keyword>
<dbReference type="EMBL" id="CP024899">
    <property type="protein sequence ID" value="ATX66908.1"/>
    <property type="molecule type" value="Genomic_DNA"/>
</dbReference>
<dbReference type="Proteomes" id="UP000228948">
    <property type="component" value="Chromosome"/>
</dbReference>
<gene>
    <name evidence="2" type="ORF">BG454_14645</name>
</gene>
<dbReference type="RefSeq" id="WP_071481370.1">
    <property type="nucleotide sequence ID" value="NZ_CP024899.1"/>
</dbReference>
<organism evidence="2 3">
    <name type="scientific">Roseinatronobacter bogoriensis subsp. barguzinensis</name>
    <dbReference type="NCBI Taxonomy" id="441209"/>
    <lineage>
        <taxon>Bacteria</taxon>
        <taxon>Pseudomonadati</taxon>
        <taxon>Pseudomonadota</taxon>
        <taxon>Alphaproteobacteria</taxon>
        <taxon>Rhodobacterales</taxon>
        <taxon>Paracoccaceae</taxon>
        <taxon>Roseinatronobacter</taxon>
    </lineage>
</organism>
<accession>A0A2K8KJ68</accession>
<dbReference type="Pfam" id="PF13403">
    <property type="entry name" value="Hint_2"/>
    <property type="match status" value="1"/>
</dbReference>
<dbReference type="InterPro" id="IPR028992">
    <property type="entry name" value="Hedgehog/Intein_dom"/>
</dbReference>
<dbReference type="OrthoDB" id="7859899at2"/>
<name>A0A2K8KJ68_9RHOB</name>
<protein>
    <recommendedName>
        <fullName evidence="1">Hedgehog/Intein (Hint) domain-containing protein</fullName>
    </recommendedName>
</protein>
<dbReference type="AlphaFoldDB" id="A0A2K8KJ68"/>
<evidence type="ECO:0000313" key="3">
    <source>
        <dbReference type="Proteomes" id="UP000228948"/>
    </source>
</evidence>
<evidence type="ECO:0000259" key="1">
    <source>
        <dbReference type="Pfam" id="PF13403"/>
    </source>
</evidence>
<reference evidence="2 3" key="1">
    <citation type="submission" date="2017-11" db="EMBL/GenBank/DDBJ databases">
        <title>Revised Sequence and Annotation of the Rhodobaca barguzinensis strain alga05 Genome.</title>
        <authorList>
            <person name="Kopejtka K."/>
            <person name="Tomasch J.M."/>
            <person name="Bunk B."/>
            <person name="Koblizek M."/>
        </authorList>
    </citation>
    <scope>NUCLEOTIDE SEQUENCE [LARGE SCALE GENOMIC DNA]</scope>
    <source>
        <strain evidence="3">alga05</strain>
    </source>
</reference>